<dbReference type="RefSeq" id="WP_007364435.1">
    <property type="nucleotide sequence ID" value="NZ_ACLR01000009.1"/>
</dbReference>
<evidence type="ECO:0000313" key="2">
    <source>
        <dbReference type="EMBL" id="EEK17767.1"/>
    </source>
</evidence>
<evidence type="ECO:0008006" key="4">
    <source>
        <dbReference type="Google" id="ProtNLM"/>
    </source>
</evidence>
<dbReference type="Proteomes" id="UP000003303">
    <property type="component" value="Unassembled WGS sequence"/>
</dbReference>
<protein>
    <recommendedName>
        <fullName evidence="4">LTD domain-containing protein</fullName>
    </recommendedName>
</protein>
<feature type="compositionally biased region" description="Polar residues" evidence="1">
    <location>
        <begin position="508"/>
        <end position="525"/>
    </location>
</feature>
<dbReference type="AlphaFoldDB" id="C2M952"/>
<evidence type="ECO:0000313" key="3">
    <source>
        <dbReference type="Proteomes" id="UP000003303"/>
    </source>
</evidence>
<dbReference type="EMBL" id="ACLR01000009">
    <property type="protein sequence ID" value="EEK17767.1"/>
    <property type="molecule type" value="Genomic_DNA"/>
</dbReference>
<organism evidence="2 3">
    <name type="scientific">Porphyromonas uenonis 60-3</name>
    <dbReference type="NCBI Taxonomy" id="596327"/>
    <lineage>
        <taxon>Bacteria</taxon>
        <taxon>Pseudomonadati</taxon>
        <taxon>Bacteroidota</taxon>
        <taxon>Bacteroidia</taxon>
        <taxon>Bacteroidales</taxon>
        <taxon>Porphyromonadaceae</taxon>
        <taxon>Porphyromonas</taxon>
    </lineage>
</organism>
<keyword evidence="3" id="KW-1185">Reference proteome</keyword>
<proteinExistence type="predicted"/>
<dbReference type="eggNOG" id="COG4288">
    <property type="taxonomic scope" value="Bacteria"/>
</dbReference>
<sequence length="804" mass="89432">MRLRWIWFVLVLSLLSRWPVVGQWQAHFADSVALSPAVWQGTLDKFRCHTSRGLQLYDDKARGITNYAYIKTNVPLSKQMTWHGKVRLDYTPSTVSNVKLPLYCYEALDDGTSNYVVLKMEDNQCLRLAECRLILQKNGRVNTSLTSEILTYDYFNEMRQEGGVIDFVLQYNPTAERRWSLWVRHRDSDLYKFVGSAGSTTPFSSTTKSYPLFFACQYSKSRSQHSSLEFLDIYPSLVSPDELLGERNVVPAKDFYKAFNQRDPHTVEVLCAEPADLSTATIAVAPSWGKLTTAAEGKSIYIRSEVAIPEGEYAVSLRGVRTASGLKVENAIYTIAVNYDQPKPPRDQFALTFSEFMANPLKGASEYLELHNPSGQKLDASDYSVGVQRRGKVTTWYPLSSRSCPIPAGGYHAFTTSVEGITAFYEAPRDSLTQSASLPQLANKGFTIELLRHADSTVVETFRYDPALLGKLRSQRGVALERYISPTGDKSQEFWGAAIQSAHFATPGQRNSIRPSGGSPSDTTHTSALLPLYITEIMARPTVDGSEYIELYNPNDTTVNTGHLGLVIARSGHPSKVCPLPPHPAGGIPPRGYLALTPSTHPLERLYYAKPDSLLLFPEMPQLPDSECAIRLVQLANDSIVEEVYYDINTFPKALQKVKGVAQERIIPDKQSQDLSNWTAAEAWANYGTPGRQNSVYGHSSASGESLDLPKQRTLLSLPQLARLVLQEISDGETTCTATLYAVAGYPLAQYDHASTETLCRAIVERQSLAELLPVTYATRAILLVELRHPDRKRAYPLVSIIVL</sequence>
<feature type="region of interest" description="Disordered" evidence="1">
    <location>
        <begin position="506"/>
        <end position="525"/>
    </location>
</feature>
<name>C2M952_9PORP</name>
<comment type="caution">
    <text evidence="2">The sequence shown here is derived from an EMBL/GenBank/DDBJ whole genome shotgun (WGS) entry which is preliminary data.</text>
</comment>
<gene>
    <name evidence="2" type="ORF">PORUE0001_0307</name>
</gene>
<dbReference type="OrthoDB" id="9758406at2"/>
<reference evidence="2 3" key="1">
    <citation type="submission" date="2009-04" db="EMBL/GenBank/DDBJ databases">
        <authorList>
            <person name="Sebastian Y."/>
            <person name="Madupu R."/>
            <person name="Durkin A.S."/>
            <person name="Torralba M."/>
            <person name="Methe B."/>
            <person name="Sutton G.G."/>
            <person name="Strausberg R.L."/>
            <person name="Nelson K.E."/>
        </authorList>
    </citation>
    <scope>NUCLEOTIDE SEQUENCE [LARGE SCALE GENOMIC DNA]</scope>
    <source>
        <strain evidence="2 3">60-3</strain>
    </source>
</reference>
<accession>C2M952</accession>
<evidence type="ECO:0000256" key="1">
    <source>
        <dbReference type="SAM" id="MobiDB-lite"/>
    </source>
</evidence>
<dbReference type="STRING" id="596327.PORUE0001_0307"/>